<reference evidence="1" key="1">
    <citation type="submission" date="2022-10" db="EMBL/GenBank/DDBJ databases">
        <authorList>
            <person name="Botero Cardona J."/>
        </authorList>
    </citation>
    <scope>NUCLEOTIDE SEQUENCE</scope>
    <source>
        <strain evidence="1">R-83534</strain>
    </source>
</reference>
<evidence type="ECO:0000313" key="1">
    <source>
        <dbReference type="EMBL" id="CAI3956311.1"/>
    </source>
</evidence>
<dbReference type="PANTHER" id="PTHR38460:SF1">
    <property type="entry name" value="TAUTOMERASE YOLI-RELATED"/>
    <property type="match status" value="1"/>
</dbReference>
<accession>A0ABM9HTV7</accession>
<proteinExistence type="predicted"/>
<dbReference type="SUPFAM" id="SSF55331">
    <property type="entry name" value="Tautomerase/MIF"/>
    <property type="match status" value="1"/>
</dbReference>
<organism evidence="1 2">
    <name type="scientific">Commensalibacter papalotli</name>
    <name type="common">ex Botero et al. 2024</name>
    <dbReference type="NCBI Taxonomy" id="2972766"/>
    <lineage>
        <taxon>Bacteria</taxon>
        <taxon>Pseudomonadati</taxon>
        <taxon>Pseudomonadota</taxon>
        <taxon>Alphaproteobacteria</taxon>
        <taxon>Acetobacterales</taxon>
        <taxon>Acetobacteraceae</taxon>
    </lineage>
</organism>
<comment type="caution">
    <text evidence="1">The sequence shown here is derived from an EMBL/GenBank/DDBJ whole genome shotgun (WGS) entry which is preliminary data.</text>
</comment>
<protein>
    <submittedName>
        <fullName evidence="1">4-oxalocrotonate tautomerase family (PptA) (PDB:1BJP)</fullName>
    </submittedName>
</protein>
<dbReference type="Gene3D" id="3.30.429.10">
    <property type="entry name" value="Macrophage Migration Inhibitory Factor"/>
    <property type="match status" value="1"/>
</dbReference>
<dbReference type="RefSeq" id="WP_282024656.1">
    <property type="nucleotide sequence ID" value="NZ_CAMXCH010000005.1"/>
</dbReference>
<dbReference type="EMBL" id="CAMXCH010000005">
    <property type="protein sequence ID" value="CAI3956311.1"/>
    <property type="molecule type" value="Genomic_DNA"/>
</dbReference>
<evidence type="ECO:0000313" key="2">
    <source>
        <dbReference type="Proteomes" id="UP001154272"/>
    </source>
</evidence>
<dbReference type="InterPro" id="IPR037479">
    <property type="entry name" value="Tauto_MSAD"/>
</dbReference>
<dbReference type="InterPro" id="IPR014347">
    <property type="entry name" value="Tautomerase/MIF_sf"/>
</dbReference>
<keyword evidence="2" id="KW-1185">Reference proteome</keyword>
<name>A0ABM9HTV7_9PROT</name>
<dbReference type="Pfam" id="PF14552">
    <property type="entry name" value="Tautomerase_2"/>
    <property type="match status" value="1"/>
</dbReference>
<sequence length="129" mass="14762">MPLIRIDVIEGRTQQELTILKETIHRAVVEAFEVPERDKYQILTQHKPGFLISEDTGLDIPRTDKFVLLQIASRPRTAEQKKKFYSLVCQLLKENCAIKSSDVMISIVVNSDEDWSFGLGRAQFLEGDL</sequence>
<dbReference type="Proteomes" id="UP001154272">
    <property type="component" value="Unassembled WGS sequence"/>
</dbReference>
<gene>
    <name evidence="1" type="ORF">R83534S58_LOCUS2026</name>
</gene>
<dbReference type="PANTHER" id="PTHR38460">
    <property type="entry name" value="TAUTOMERASE YOLI-RELATED"/>
    <property type="match status" value="1"/>
</dbReference>